<reference evidence="6 7" key="1">
    <citation type="submission" date="2006-07" db="EMBL/GenBank/DDBJ databases">
        <title>Annotation of the draft genome assembly of Chlorobium ferroxidans DSM 13031.</title>
        <authorList>
            <consortium name="US DOE Joint Genome Institute (JGI-ORNL)"/>
            <person name="Larimer F."/>
            <person name="Land M."/>
            <person name="Hauser L."/>
        </authorList>
    </citation>
    <scope>NUCLEOTIDE SEQUENCE [LARGE SCALE GENOMIC DNA]</scope>
    <source>
        <strain evidence="6 7">DSM 13031</strain>
    </source>
</reference>
<evidence type="ECO:0000313" key="7">
    <source>
        <dbReference type="Proteomes" id="UP000004162"/>
    </source>
</evidence>
<dbReference type="CDD" id="cd01854">
    <property type="entry name" value="YjeQ_EngC"/>
    <property type="match status" value="1"/>
</dbReference>
<comment type="caution">
    <text evidence="6">The sequence shown here is derived from an EMBL/GenBank/DDBJ whole genome shotgun (WGS) entry which is preliminary data.</text>
</comment>
<dbReference type="PROSITE" id="PS50936">
    <property type="entry name" value="ENGC_GTPASE"/>
    <property type="match status" value="1"/>
</dbReference>
<keyword evidence="2 3" id="KW-0342">GTP-binding</keyword>
<feature type="binding site" evidence="3">
    <location>
        <position position="281"/>
    </location>
    <ligand>
        <name>Zn(2+)</name>
        <dbReference type="ChEBI" id="CHEBI:29105"/>
    </ligand>
</feature>
<dbReference type="InterPro" id="IPR027417">
    <property type="entry name" value="P-loop_NTPase"/>
</dbReference>
<keyword evidence="3" id="KW-0694">RNA-binding</keyword>
<accession>Q0YUF3</accession>
<dbReference type="InterPro" id="IPR030378">
    <property type="entry name" value="G_CP_dom"/>
</dbReference>
<keyword evidence="3" id="KW-0378">Hydrolase</keyword>
<dbReference type="Gene3D" id="1.10.40.50">
    <property type="entry name" value="Probable gtpase engc, domain 3"/>
    <property type="match status" value="1"/>
</dbReference>
<dbReference type="GO" id="GO:0003924">
    <property type="term" value="F:GTPase activity"/>
    <property type="evidence" value="ECO:0007669"/>
    <property type="project" value="UniProtKB-UniRule"/>
</dbReference>
<feature type="domain" description="CP-type G" evidence="5">
    <location>
        <begin position="94"/>
        <end position="252"/>
    </location>
</feature>
<keyword evidence="3" id="KW-0862">Zinc</keyword>
<evidence type="ECO:0000256" key="3">
    <source>
        <dbReference type="HAMAP-Rule" id="MF_01820"/>
    </source>
</evidence>
<dbReference type="EC" id="3.6.1.-" evidence="3"/>
<feature type="binding site" evidence="3">
    <location>
        <begin position="194"/>
        <end position="202"/>
    </location>
    <ligand>
        <name>GTP</name>
        <dbReference type="ChEBI" id="CHEBI:37565"/>
    </ligand>
</feature>
<dbReference type="RefSeq" id="WP_006365354.1">
    <property type="nucleotide sequence ID" value="NZ_AASE01000001.1"/>
</dbReference>
<dbReference type="Gene3D" id="3.40.50.300">
    <property type="entry name" value="P-loop containing nucleotide triphosphate hydrolases"/>
    <property type="match status" value="1"/>
</dbReference>
<dbReference type="GO" id="GO:0005525">
    <property type="term" value="F:GTP binding"/>
    <property type="evidence" value="ECO:0007669"/>
    <property type="project" value="UniProtKB-UniRule"/>
</dbReference>
<comment type="function">
    <text evidence="3">One of several proteins that assist in the late maturation steps of the functional core of the 30S ribosomal subunit. Helps release RbfA from mature subunits. May play a role in the assembly of ribosomal proteins into the subunit. Circularly permuted GTPase that catalyzes slow GTP hydrolysis, GTPase activity is stimulated by the 30S ribosomal subunit.</text>
</comment>
<dbReference type="SUPFAM" id="SSF52540">
    <property type="entry name" value="P-loop containing nucleoside triphosphate hydrolases"/>
    <property type="match status" value="1"/>
</dbReference>
<keyword evidence="7" id="KW-1185">Reference proteome</keyword>
<dbReference type="NCBIfam" id="TIGR00157">
    <property type="entry name" value="ribosome small subunit-dependent GTPase A"/>
    <property type="match status" value="1"/>
</dbReference>
<comment type="subunit">
    <text evidence="3">Monomer. Associates with 30S ribosomal subunit, binds 16S rRNA.</text>
</comment>
<feature type="binding site" evidence="3">
    <location>
        <position position="283"/>
    </location>
    <ligand>
        <name>Zn(2+)</name>
        <dbReference type="ChEBI" id="CHEBI:29105"/>
    </ligand>
</feature>
<dbReference type="HAMAP" id="MF_01820">
    <property type="entry name" value="GTPase_RsgA"/>
    <property type="match status" value="1"/>
</dbReference>
<dbReference type="GO" id="GO:0046872">
    <property type="term" value="F:metal ion binding"/>
    <property type="evidence" value="ECO:0007669"/>
    <property type="project" value="UniProtKB-KW"/>
</dbReference>
<evidence type="ECO:0000259" key="4">
    <source>
        <dbReference type="PROSITE" id="PS50936"/>
    </source>
</evidence>
<feature type="binding site" evidence="3">
    <location>
        <begin position="143"/>
        <end position="146"/>
    </location>
    <ligand>
        <name>GTP</name>
        <dbReference type="ChEBI" id="CHEBI:37565"/>
    </ligand>
</feature>
<keyword evidence="3" id="KW-0963">Cytoplasm</keyword>
<comment type="cofactor">
    <cofactor evidence="3">
        <name>Zn(2+)</name>
        <dbReference type="ChEBI" id="CHEBI:29105"/>
    </cofactor>
    <text evidence="3">Binds 1 zinc ion per subunit.</text>
</comment>
<dbReference type="PANTHER" id="PTHR32120:SF11">
    <property type="entry name" value="SMALL RIBOSOMAL SUBUNIT BIOGENESIS GTPASE RSGA 1, MITOCHONDRIAL-RELATED"/>
    <property type="match status" value="1"/>
</dbReference>
<proteinExistence type="inferred from homology"/>
<keyword evidence="1 3" id="KW-0547">Nucleotide-binding</keyword>
<dbReference type="Pfam" id="PF03193">
    <property type="entry name" value="RsgA_GTPase"/>
    <property type="match status" value="1"/>
</dbReference>
<evidence type="ECO:0000256" key="1">
    <source>
        <dbReference type="ARBA" id="ARBA00022741"/>
    </source>
</evidence>
<evidence type="ECO:0000313" key="6">
    <source>
        <dbReference type="EMBL" id="EAT60078.1"/>
    </source>
</evidence>
<keyword evidence="3" id="KW-0699">rRNA-binding</keyword>
<sequence length="316" mass="34957">MEQKNEQPGTCSGLVTEATGSTYTVVADDDSVFRSRTYPGTKTENEETSLVAVGDRVELKVTETGREQFEAVITLVKQRRSALTRKRDIRRNRSKEKIQVIAANIDQLVVVVSSFDPPLSTRLVDRYLAFAESEQLDVLIVVNKMDLADAALIAALMEPYHQLGYSVFYTSVCEQASLQPLRQALGGKLSAFSGHSGVGKSTLINLLFGHKQLKTRRTNLKTGKGVHTTSNSVMLPLPDGGYVIDTPGIREFNLSDITRENLRFYFREFLAVMPDCAFSSCSHTEEPGCGVQRAVHAGGIDPARYESYLAIYYSLE</sequence>
<dbReference type="PROSITE" id="PS51721">
    <property type="entry name" value="G_CP"/>
    <property type="match status" value="1"/>
</dbReference>
<gene>
    <name evidence="3" type="primary">rsgA</name>
    <name evidence="6" type="ORF">CferDRAFT_2085</name>
</gene>
<keyword evidence="3" id="KW-0690">Ribosome biogenesis</keyword>
<protein>
    <recommendedName>
        <fullName evidence="3">Small ribosomal subunit biogenesis GTPase RsgA</fullName>
        <ecNumber evidence="3">3.6.1.-</ecNumber>
    </recommendedName>
</protein>
<dbReference type="InterPro" id="IPR004881">
    <property type="entry name" value="Ribosome_biogen_GTPase_RsgA"/>
</dbReference>
<keyword evidence="3" id="KW-0479">Metal-binding</keyword>
<name>Q0YUF3_9CHLB</name>
<feature type="domain" description="EngC GTPase" evidence="4">
    <location>
        <begin position="103"/>
        <end position="250"/>
    </location>
</feature>
<dbReference type="GO" id="GO:0005737">
    <property type="term" value="C:cytoplasm"/>
    <property type="evidence" value="ECO:0007669"/>
    <property type="project" value="UniProtKB-SubCell"/>
</dbReference>
<dbReference type="Proteomes" id="UP000004162">
    <property type="component" value="Unassembled WGS sequence"/>
</dbReference>
<dbReference type="PANTHER" id="PTHR32120">
    <property type="entry name" value="SMALL RIBOSOMAL SUBUNIT BIOGENESIS GTPASE RSGA"/>
    <property type="match status" value="1"/>
</dbReference>
<organism evidence="6 7">
    <name type="scientific">Chlorobium ferrooxidans DSM 13031</name>
    <dbReference type="NCBI Taxonomy" id="377431"/>
    <lineage>
        <taxon>Bacteria</taxon>
        <taxon>Pseudomonadati</taxon>
        <taxon>Chlorobiota</taxon>
        <taxon>Chlorobiia</taxon>
        <taxon>Chlorobiales</taxon>
        <taxon>Chlorobiaceae</taxon>
        <taxon>Chlorobium/Pelodictyon group</taxon>
        <taxon>Chlorobium</taxon>
    </lineage>
</organism>
<dbReference type="GO" id="GO:0019843">
    <property type="term" value="F:rRNA binding"/>
    <property type="evidence" value="ECO:0007669"/>
    <property type="project" value="UniProtKB-KW"/>
</dbReference>
<dbReference type="GO" id="GO:0042274">
    <property type="term" value="P:ribosomal small subunit biogenesis"/>
    <property type="evidence" value="ECO:0007669"/>
    <property type="project" value="UniProtKB-UniRule"/>
</dbReference>
<comment type="subcellular location">
    <subcellularLocation>
        <location evidence="3">Cytoplasm</location>
    </subcellularLocation>
</comment>
<dbReference type="EMBL" id="AASE01000001">
    <property type="protein sequence ID" value="EAT60078.1"/>
    <property type="molecule type" value="Genomic_DNA"/>
</dbReference>
<evidence type="ECO:0000256" key="2">
    <source>
        <dbReference type="ARBA" id="ARBA00023134"/>
    </source>
</evidence>
<reference evidence="6 7" key="2">
    <citation type="submission" date="2006-07" db="EMBL/GenBank/DDBJ databases">
        <title>Sequencing of the draft genome and assembly of Chlorobium ferroxidans DSM 13031.</title>
        <authorList>
            <consortium name="US DOE Joint Genome Institute (JGI-PGF)"/>
            <person name="Copeland A."/>
            <person name="Lucas S."/>
            <person name="Lapidus A."/>
            <person name="Barry K."/>
            <person name="Glavina del Rio T."/>
            <person name="Dalin E."/>
            <person name="Tice H."/>
            <person name="Bruce D."/>
            <person name="Pitluck S."/>
            <person name="Richardson P."/>
        </authorList>
    </citation>
    <scope>NUCLEOTIDE SEQUENCE [LARGE SCALE GENOMIC DNA]</scope>
    <source>
        <strain evidence="6 7">DSM 13031</strain>
    </source>
</reference>
<dbReference type="AlphaFoldDB" id="Q0YUF3"/>
<feature type="binding site" evidence="3">
    <location>
        <position position="276"/>
    </location>
    <ligand>
        <name>Zn(2+)</name>
        <dbReference type="ChEBI" id="CHEBI:29105"/>
    </ligand>
</feature>
<dbReference type="InterPro" id="IPR010914">
    <property type="entry name" value="RsgA_GTPase_dom"/>
</dbReference>
<feature type="binding site" evidence="3">
    <location>
        <position position="289"/>
    </location>
    <ligand>
        <name>Zn(2+)</name>
        <dbReference type="ChEBI" id="CHEBI:29105"/>
    </ligand>
</feature>
<evidence type="ECO:0000259" key="5">
    <source>
        <dbReference type="PROSITE" id="PS51721"/>
    </source>
</evidence>
<dbReference type="OrthoDB" id="9809485at2"/>
<comment type="similarity">
    <text evidence="3">Belongs to the TRAFAC class YlqF/YawG GTPase family. RsgA subfamily.</text>
</comment>